<dbReference type="Proteomes" id="UP000487268">
    <property type="component" value="Unassembled WGS sequence"/>
</dbReference>
<reference evidence="1 2" key="1">
    <citation type="submission" date="2019-10" db="EMBL/GenBank/DDBJ databases">
        <title>Actinomadura rubteroloni sp. nov. and Actinomadura macrotermitis sp. nov., isolated from the gut of fungus growing-termite Macrotermes natalensis.</title>
        <authorList>
            <person name="Benndorf R."/>
            <person name="Martin K."/>
            <person name="Kuefner M."/>
            <person name="De Beer W."/>
            <person name="Kaster A.-K."/>
            <person name="Vollmers J."/>
            <person name="Poulsen M."/>
            <person name="Beemelmanns C."/>
        </authorList>
    </citation>
    <scope>NUCLEOTIDE SEQUENCE [LARGE SCALE GENOMIC DNA]</scope>
    <source>
        <strain evidence="1 2">RB68</strain>
    </source>
</reference>
<evidence type="ECO:0000313" key="2">
    <source>
        <dbReference type="Proteomes" id="UP000487268"/>
    </source>
</evidence>
<sequence length="73" mass="8147">MTGVGIIPADQVEMIRQEIARRYPGAKSWYGTHTGNWWALVWGGRWRLVEAPTPAELAQAIEKARGWPRSSAG</sequence>
<keyword evidence="2" id="KW-1185">Reference proteome</keyword>
<proteinExistence type="predicted"/>
<accession>A0A7K0C075</accession>
<dbReference type="AlphaFoldDB" id="A0A7K0C075"/>
<protein>
    <submittedName>
        <fullName evidence="1">Uncharacterized protein</fullName>
    </submittedName>
</protein>
<dbReference type="RefSeq" id="WP_153535762.1">
    <property type="nucleotide sequence ID" value="NZ_WEGH01000003.1"/>
</dbReference>
<name>A0A7K0C075_9ACTN</name>
<comment type="caution">
    <text evidence="1">The sequence shown here is derived from an EMBL/GenBank/DDBJ whole genome shotgun (WGS) entry which is preliminary data.</text>
</comment>
<evidence type="ECO:0000313" key="1">
    <source>
        <dbReference type="EMBL" id="MQY06482.1"/>
    </source>
</evidence>
<dbReference type="OrthoDB" id="3538741at2"/>
<dbReference type="EMBL" id="WEGH01000003">
    <property type="protein sequence ID" value="MQY06482.1"/>
    <property type="molecule type" value="Genomic_DNA"/>
</dbReference>
<gene>
    <name evidence="1" type="ORF">ACRB68_45700</name>
</gene>
<organism evidence="1 2">
    <name type="scientific">Actinomadura macrotermitis</name>
    <dbReference type="NCBI Taxonomy" id="2585200"/>
    <lineage>
        <taxon>Bacteria</taxon>
        <taxon>Bacillati</taxon>
        <taxon>Actinomycetota</taxon>
        <taxon>Actinomycetes</taxon>
        <taxon>Streptosporangiales</taxon>
        <taxon>Thermomonosporaceae</taxon>
        <taxon>Actinomadura</taxon>
    </lineage>
</organism>